<dbReference type="eggNOG" id="ENOG502THDB">
    <property type="taxonomic scope" value="Eukaryota"/>
</dbReference>
<dbReference type="HOGENOM" id="CLU_083116_0_0_1"/>
<accession>E3LR87</accession>
<organism evidence="2">
    <name type="scientific">Caenorhabditis remanei</name>
    <name type="common">Caenorhabditis vulgaris</name>
    <dbReference type="NCBI Taxonomy" id="31234"/>
    <lineage>
        <taxon>Eukaryota</taxon>
        <taxon>Metazoa</taxon>
        <taxon>Ecdysozoa</taxon>
        <taxon>Nematoda</taxon>
        <taxon>Chromadorea</taxon>
        <taxon>Rhabditida</taxon>
        <taxon>Rhabditina</taxon>
        <taxon>Rhabditomorpha</taxon>
        <taxon>Rhabditoidea</taxon>
        <taxon>Rhabditidae</taxon>
        <taxon>Peloderinae</taxon>
        <taxon>Caenorhabditis</taxon>
    </lineage>
</organism>
<reference evidence="1" key="1">
    <citation type="submission" date="2007-07" db="EMBL/GenBank/DDBJ databases">
        <title>PCAP assembly of the Caenorhabditis remanei genome.</title>
        <authorList>
            <consortium name="The Caenorhabditis remanei Sequencing Consortium"/>
            <person name="Wilson R.K."/>
        </authorList>
    </citation>
    <scope>NUCLEOTIDE SEQUENCE [LARGE SCALE GENOMIC DNA]</scope>
    <source>
        <strain evidence="1">PB4641</strain>
    </source>
</reference>
<sequence length="304" mass="34122">MDSVSRRARFRFGKMLNSAVAVINSTTLRRRSHFARSATTNSYGPIPIDGDSSIPLMYASQSSTTSSTNSIVSIPGFGNVSNLIQVRSLEQSMENVLNSITLSEINEKGEIIPEPEPEKQPVKKQSVLDKFIKIAEYMYITDNRTLLDGDELEVAGISHVVSLGDDYPLGVSATKKEGHLVMVPLTLFHETDVDPSQSFKNLSSKFDNVNMFIENARKLSQKVVIYSMNRQSGFFVAAQYNVDYYALEPAKAVHHLMKLAGADWVDLSEKCMKRLKEWRKLGERRREHSPVDRKLSLSINSVSR</sequence>
<dbReference type="InterPro" id="IPR029021">
    <property type="entry name" value="Prot-tyrosine_phosphatase-like"/>
</dbReference>
<dbReference type="FunCoup" id="E3LR87">
    <property type="interactions" value="1764"/>
</dbReference>
<dbReference type="KEGG" id="crq:GCK72_006217"/>
<proteinExistence type="predicted"/>
<gene>
    <name evidence="1" type="ORF">CRE_26303</name>
</gene>
<protein>
    <submittedName>
        <fullName evidence="1">Uncharacterized protein</fullName>
    </submittedName>
</protein>
<dbReference type="OMA" id="IAEYMYI"/>
<dbReference type="CTD" id="9815465"/>
<evidence type="ECO:0000313" key="2">
    <source>
        <dbReference type="Proteomes" id="UP000008281"/>
    </source>
</evidence>
<dbReference type="AlphaFoldDB" id="E3LR87"/>
<dbReference type="EMBL" id="DS268413">
    <property type="protein sequence ID" value="EFP07721.1"/>
    <property type="molecule type" value="Genomic_DNA"/>
</dbReference>
<dbReference type="InParanoid" id="E3LR87"/>
<keyword evidence="2" id="KW-1185">Reference proteome</keyword>
<dbReference type="OrthoDB" id="5806226at2759"/>
<evidence type="ECO:0000313" key="1">
    <source>
        <dbReference type="EMBL" id="EFP07721.1"/>
    </source>
</evidence>
<dbReference type="Proteomes" id="UP000008281">
    <property type="component" value="Unassembled WGS sequence"/>
</dbReference>
<dbReference type="Gene3D" id="3.90.190.10">
    <property type="entry name" value="Protein tyrosine phosphatase superfamily"/>
    <property type="match status" value="1"/>
</dbReference>
<name>E3LR87_CAERE</name>
<dbReference type="GeneID" id="9815465"/>